<accession>A0A2N5N8U6</accession>
<sequence length="45" mass="4652">MKGRAFRLGWADAEVLPARSIQPAFALSGARAGFSNAAGGANFSR</sequence>
<keyword evidence="2" id="KW-1185">Reference proteome</keyword>
<name>A0A2N5N8U6_9BACL</name>
<dbReference type="EMBL" id="NFEZ01000003">
    <property type="protein sequence ID" value="PLT46754.1"/>
    <property type="molecule type" value="Genomic_DNA"/>
</dbReference>
<gene>
    <name evidence="1" type="ORF">B8V81_0978</name>
</gene>
<proteinExistence type="predicted"/>
<evidence type="ECO:0000313" key="1">
    <source>
        <dbReference type="EMBL" id="PLT46754.1"/>
    </source>
</evidence>
<organism evidence="1 2">
    <name type="scientific">Paenibacillus pasadenensis</name>
    <dbReference type="NCBI Taxonomy" id="217090"/>
    <lineage>
        <taxon>Bacteria</taxon>
        <taxon>Bacillati</taxon>
        <taxon>Bacillota</taxon>
        <taxon>Bacilli</taxon>
        <taxon>Bacillales</taxon>
        <taxon>Paenibacillaceae</taxon>
        <taxon>Paenibacillus</taxon>
    </lineage>
</organism>
<dbReference type="Proteomes" id="UP000234789">
    <property type="component" value="Unassembled WGS sequence"/>
</dbReference>
<reference evidence="1 2" key="1">
    <citation type="submission" date="2017-05" db="EMBL/GenBank/DDBJ databases">
        <title>Functional genome analysis of Paenibacillus pasadenensis strain R16: insights on endophytic life style and antifungal activity.</title>
        <authorList>
            <person name="Passera A."/>
            <person name="Marcolungo L."/>
            <person name="Casati P."/>
            <person name="Brasca M."/>
            <person name="Quaglino F."/>
            <person name="Delledonne M."/>
        </authorList>
    </citation>
    <scope>NUCLEOTIDE SEQUENCE [LARGE SCALE GENOMIC DNA]</scope>
    <source>
        <strain evidence="1 2">R16</strain>
    </source>
</reference>
<dbReference type="AlphaFoldDB" id="A0A2N5N8U6"/>
<comment type="caution">
    <text evidence="1">The sequence shown here is derived from an EMBL/GenBank/DDBJ whole genome shotgun (WGS) entry which is preliminary data.</text>
</comment>
<evidence type="ECO:0000313" key="2">
    <source>
        <dbReference type="Proteomes" id="UP000234789"/>
    </source>
</evidence>
<protein>
    <submittedName>
        <fullName evidence="1">Uncharacterized protein</fullName>
    </submittedName>
</protein>